<keyword evidence="1" id="KW-0472">Membrane</keyword>
<dbReference type="Proteomes" id="UP001152607">
    <property type="component" value="Unassembled WGS sequence"/>
</dbReference>
<keyword evidence="1" id="KW-1133">Transmembrane helix</keyword>
<protein>
    <submittedName>
        <fullName evidence="2">Uncharacterized protein</fullName>
    </submittedName>
</protein>
<sequence length="88" mass="9761">MYACMQAWYLFLLVSPAIHPLRVLLLLCMAVSSNKGQDSPIKSILGLSGGAAFGLACAQSASQHQPYHRNFFTLTFHQPFFFLLPLLC</sequence>
<reference evidence="2" key="1">
    <citation type="submission" date="2023-01" db="EMBL/GenBank/DDBJ databases">
        <authorList>
            <person name="Van Ghelder C."/>
            <person name="Rancurel C."/>
        </authorList>
    </citation>
    <scope>NUCLEOTIDE SEQUENCE</scope>
    <source>
        <strain evidence="2">CNCM I-4278</strain>
    </source>
</reference>
<comment type="caution">
    <text evidence="2">The sequence shown here is derived from an EMBL/GenBank/DDBJ whole genome shotgun (WGS) entry which is preliminary data.</text>
</comment>
<keyword evidence="1" id="KW-0812">Transmembrane</keyword>
<proteinExistence type="predicted"/>
<dbReference type="AlphaFoldDB" id="A0A9W4U810"/>
<name>A0A9W4U810_9PLEO</name>
<evidence type="ECO:0000313" key="2">
    <source>
        <dbReference type="EMBL" id="CAI6329896.1"/>
    </source>
</evidence>
<evidence type="ECO:0000313" key="3">
    <source>
        <dbReference type="Proteomes" id="UP001152607"/>
    </source>
</evidence>
<evidence type="ECO:0000256" key="1">
    <source>
        <dbReference type="SAM" id="Phobius"/>
    </source>
</evidence>
<accession>A0A9W4U810</accession>
<feature type="transmembrane region" description="Helical" evidence="1">
    <location>
        <begin position="6"/>
        <end position="31"/>
    </location>
</feature>
<dbReference type="EMBL" id="CAOQHR010000002">
    <property type="protein sequence ID" value="CAI6329896.1"/>
    <property type="molecule type" value="Genomic_DNA"/>
</dbReference>
<gene>
    <name evidence="2" type="ORF">PDIGIT_LOCUS4172</name>
</gene>
<organism evidence="2 3">
    <name type="scientific">Periconia digitata</name>
    <dbReference type="NCBI Taxonomy" id="1303443"/>
    <lineage>
        <taxon>Eukaryota</taxon>
        <taxon>Fungi</taxon>
        <taxon>Dikarya</taxon>
        <taxon>Ascomycota</taxon>
        <taxon>Pezizomycotina</taxon>
        <taxon>Dothideomycetes</taxon>
        <taxon>Pleosporomycetidae</taxon>
        <taxon>Pleosporales</taxon>
        <taxon>Massarineae</taxon>
        <taxon>Periconiaceae</taxon>
        <taxon>Periconia</taxon>
    </lineage>
</organism>
<keyword evidence="3" id="KW-1185">Reference proteome</keyword>